<feature type="transmembrane region" description="Helical" evidence="1">
    <location>
        <begin position="12"/>
        <end position="34"/>
    </location>
</feature>
<evidence type="ECO:0000313" key="3">
    <source>
        <dbReference type="EMBL" id="SOC20862.1"/>
    </source>
</evidence>
<dbReference type="EMBL" id="OBMQ01000012">
    <property type="protein sequence ID" value="SOC20862.1"/>
    <property type="molecule type" value="Genomic_DNA"/>
</dbReference>
<feature type="transmembrane region" description="Helical" evidence="1">
    <location>
        <begin position="276"/>
        <end position="294"/>
    </location>
</feature>
<dbReference type="Gene3D" id="1.10.3210.10">
    <property type="entry name" value="Hypothetical protein af1432"/>
    <property type="match status" value="1"/>
</dbReference>
<dbReference type="Pfam" id="PF01966">
    <property type="entry name" value="HD"/>
    <property type="match status" value="1"/>
</dbReference>
<keyword evidence="1" id="KW-0812">Transmembrane</keyword>
<proteinExistence type="predicted"/>
<organism evidence="3 4">
    <name type="scientific">Ureibacillus xyleni</name>
    <dbReference type="NCBI Taxonomy" id="614648"/>
    <lineage>
        <taxon>Bacteria</taxon>
        <taxon>Bacillati</taxon>
        <taxon>Bacillota</taxon>
        <taxon>Bacilli</taxon>
        <taxon>Bacillales</taxon>
        <taxon>Caryophanaceae</taxon>
        <taxon>Ureibacillus</taxon>
    </lineage>
</organism>
<dbReference type="SUPFAM" id="SSF109604">
    <property type="entry name" value="HD-domain/PDEase-like"/>
    <property type="match status" value="1"/>
</dbReference>
<protein>
    <recommendedName>
        <fullName evidence="2">HD/PDEase domain-containing protein</fullName>
    </recommendedName>
</protein>
<dbReference type="RefSeq" id="WP_097074536.1">
    <property type="nucleotide sequence ID" value="NZ_OBMQ01000012.1"/>
</dbReference>
<sequence length="705" mass="79232">MSRHYKKIVNIISFRTLLIVVLLVTGLLQFFLMLGNVRGTTYDIQAFQLAPETIRSVKTVEDTMKTEQDRDNAENNVDPVYVFNKETAEHRVALSNSIFEIVSDFRKELKSKNEVVTENQVNQLRSKLKEITESQSQLVFTNSQLQSLLTVQDSSIYSATKLIADLIETILSEPIRVEEVTSKRNEIETKIRQSTNVDESILNAIIVIARAAIIETETLDEEKTEELIHQAREEVEPTRILQGQIIVSEGELVNREVYRQLELLGLLNNDTTLKPVIGLAILIILQMSFMFILFERSKIELEKRRNIVFVTAIVYSMSIIVMKILSQLIHQFDETITFLYPTALATMLVRLLANERAATLVTVLTAASAGIMFHEGYAAVLQMDIALYIIFGGLASIFFMRNIEKRSDLLKACGVVSIINIVFIAFYLLMSQSDYGLSELVFYAVAGITSGMLSGALTMGLLPFLESAFGILSTMKLIELSNPNHPLLKKLLTETPGTYHHSVMVANLAEAACEAIGADGLLARVGCYYHDLGKTRRPAFFIENQMSGINPHDSLPPERSAEIIIAHTTDGAELLQQYKMPKEIIDIALQHHGTSTLKYFLHKAKEEGKEIDESVFSYPGPKPQTKESAVISIADSVEAAVRSMKQPNAEKIQKLVHSIIQGRVQEHQFDECDVSLRELKKIEEVLCETLNGIFHSRIEYPKDDK</sequence>
<dbReference type="InterPro" id="IPR052722">
    <property type="entry name" value="PgpH_phosphodiesterase"/>
</dbReference>
<reference evidence="4" key="1">
    <citation type="submission" date="2017-08" db="EMBL/GenBank/DDBJ databases">
        <authorList>
            <person name="Varghese N."/>
            <person name="Submissions S."/>
        </authorList>
    </citation>
    <scope>NUCLEOTIDE SEQUENCE [LARGE SCALE GENOMIC DNA]</scope>
    <source>
        <strain evidence="4">JC22</strain>
    </source>
</reference>
<evidence type="ECO:0000313" key="4">
    <source>
        <dbReference type="Proteomes" id="UP000219636"/>
    </source>
</evidence>
<keyword evidence="1" id="KW-1133">Transmembrane helix</keyword>
<dbReference type="InterPro" id="IPR011624">
    <property type="entry name" value="Metal-dep_PHydrolase_7TM_extra"/>
</dbReference>
<evidence type="ECO:0000256" key="1">
    <source>
        <dbReference type="SAM" id="Phobius"/>
    </source>
</evidence>
<dbReference type="OrthoDB" id="9806952at2"/>
<dbReference type="InterPro" id="IPR011621">
    <property type="entry name" value="Metal-dep_PHydrolase_7TM_intra"/>
</dbReference>
<keyword evidence="4" id="KW-1185">Reference proteome</keyword>
<dbReference type="InterPro" id="IPR003607">
    <property type="entry name" value="HD/PDEase_dom"/>
</dbReference>
<dbReference type="PANTHER" id="PTHR36442">
    <property type="entry name" value="CYCLIC-DI-AMP PHOSPHODIESTERASE PGPH"/>
    <property type="match status" value="1"/>
</dbReference>
<dbReference type="InterPro" id="IPR006674">
    <property type="entry name" value="HD_domain"/>
</dbReference>
<dbReference type="InterPro" id="IPR006675">
    <property type="entry name" value="HDIG_dom"/>
</dbReference>
<name>A0A285TFM7_9BACL</name>
<dbReference type="Pfam" id="PF07698">
    <property type="entry name" value="7TM-7TMR_HD"/>
    <property type="match status" value="1"/>
</dbReference>
<evidence type="ECO:0000259" key="2">
    <source>
        <dbReference type="SMART" id="SM00471"/>
    </source>
</evidence>
<feature type="transmembrane region" description="Helical" evidence="1">
    <location>
        <begin position="441"/>
        <end position="465"/>
    </location>
</feature>
<dbReference type="AlphaFoldDB" id="A0A285TFM7"/>
<keyword evidence="1" id="KW-0472">Membrane</keyword>
<accession>A0A285TFM7</accession>
<feature type="domain" description="HD/PDEase" evidence="2">
    <location>
        <begin position="494"/>
        <end position="649"/>
    </location>
</feature>
<dbReference type="SMART" id="SM00471">
    <property type="entry name" value="HDc"/>
    <property type="match status" value="1"/>
</dbReference>
<feature type="transmembrane region" description="Helical" evidence="1">
    <location>
        <begin position="409"/>
        <end position="429"/>
    </location>
</feature>
<feature type="transmembrane region" description="Helical" evidence="1">
    <location>
        <begin position="385"/>
        <end position="402"/>
    </location>
</feature>
<dbReference type="Proteomes" id="UP000219636">
    <property type="component" value="Unassembled WGS sequence"/>
</dbReference>
<dbReference type="NCBIfam" id="TIGR00277">
    <property type="entry name" value="HDIG"/>
    <property type="match status" value="1"/>
</dbReference>
<feature type="transmembrane region" description="Helical" evidence="1">
    <location>
        <begin position="306"/>
        <end position="329"/>
    </location>
</feature>
<gene>
    <name evidence="3" type="ORF">SAMN05880501_11246</name>
</gene>
<dbReference type="Pfam" id="PF07697">
    <property type="entry name" value="7TMR-HDED"/>
    <property type="match status" value="1"/>
</dbReference>
<dbReference type="CDD" id="cd00077">
    <property type="entry name" value="HDc"/>
    <property type="match status" value="1"/>
</dbReference>
<dbReference type="PANTHER" id="PTHR36442:SF1">
    <property type="entry name" value="CYCLIC-DI-AMP PHOSPHODIESTERASE PGPH"/>
    <property type="match status" value="1"/>
</dbReference>